<dbReference type="InterPro" id="IPR023395">
    <property type="entry name" value="MCP_dom_sf"/>
</dbReference>
<dbReference type="RefSeq" id="XP_014150338.1">
    <property type="nucleotide sequence ID" value="XM_014294863.1"/>
</dbReference>
<dbReference type="PANTHER" id="PTHR45624:SF4">
    <property type="entry name" value="CONGESTED-LIKE TRACHEA PROTEIN-RELATED"/>
    <property type="match status" value="1"/>
</dbReference>
<keyword evidence="5" id="KW-0677">Repeat</keyword>
<keyword evidence="3 10" id="KW-0813">Transport</keyword>
<keyword evidence="7" id="KW-0496">Mitochondrion</keyword>
<dbReference type="Proteomes" id="UP000054560">
    <property type="component" value="Unassembled WGS sequence"/>
</dbReference>
<sequence length="316" mass="33420">MSEGAQVIEFEHDDALKAAAVAAPGPSLLRQFIAGGAGGVCLVFTGHPLDTVKVKIQTMTVVKGQAPMYSGTMDCINQTIKSDGFKGLYKGMAAPILGVTPMYALCFFGFGVGQKIFCKEDSFTNLNQENLGRIALAGATSGLFTTPILAPGERLKCVMQTAPKGMYDGPIDCLKKLYGAGGMKSMMRGFTATAGRDSIASAFYFSSYEVLKQALTPAGESGPGIGGTLLAGGSAGIFNWAIALPIDTLKSKLQVAPDGKYPHGIRSVFREVMQNEGPRALYRGFVPVMLRAFPANAACFLGYESALKFLDYVNCP</sequence>
<dbReference type="GeneID" id="25911568"/>
<evidence type="ECO:0008006" key="13">
    <source>
        <dbReference type="Google" id="ProtNLM"/>
    </source>
</evidence>
<dbReference type="InterPro" id="IPR050567">
    <property type="entry name" value="Mitochondrial_Carrier"/>
</dbReference>
<feature type="repeat" description="Solcar" evidence="9">
    <location>
        <begin position="26"/>
        <end position="116"/>
    </location>
</feature>
<dbReference type="GO" id="GO:0031966">
    <property type="term" value="C:mitochondrial membrane"/>
    <property type="evidence" value="ECO:0007669"/>
    <property type="project" value="UniProtKB-SubCell"/>
</dbReference>
<keyword evidence="6" id="KW-1133">Transmembrane helix</keyword>
<evidence type="ECO:0000313" key="11">
    <source>
        <dbReference type="EMBL" id="KNC76436.1"/>
    </source>
</evidence>
<name>A0A0L0FIY7_9EUKA</name>
<gene>
    <name evidence="11" type="ORF">SARC_11064</name>
</gene>
<dbReference type="STRING" id="667725.A0A0L0FIY7"/>
<accession>A0A0L0FIY7</accession>
<comment type="similarity">
    <text evidence="2 10">Belongs to the mitochondrial carrier (TC 2.A.29) family.</text>
</comment>
<evidence type="ECO:0000256" key="1">
    <source>
        <dbReference type="ARBA" id="ARBA00004225"/>
    </source>
</evidence>
<dbReference type="eggNOG" id="KOG0758">
    <property type="taxonomic scope" value="Eukaryota"/>
</dbReference>
<dbReference type="InterPro" id="IPR018108">
    <property type="entry name" value="MCP_transmembrane"/>
</dbReference>
<dbReference type="Pfam" id="PF00153">
    <property type="entry name" value="Mito_carr"/>
    <property type="match status" value="3"/>
</dbReference>
<evidence type="ECO:0000256" key="9">
    <source>
        <dbReference type="PROSITE-ProRule" id="PRU00282"/>
    </source>
</evidence>
<keyword evidence="12" id="KW-1185">Reference proteome</keyword>
<evidence type="ECO:0000256" key="10">
    <source>
        <dbReference type="RuleBase" id="RU000488"/>
    </source>
</evidence>
<dbReference type="AlphaFoldDB" id="A0A0L0FIY7"/>
<dbReference type="PROSITE" id="PS50920">
    <property type="entry name" value="SOLCAR"/>
    <property type="match status" value="3"/>
</dbReference>
<evidence type="ECO:0000256" key="3">
    <source>
        <dbReference type="ARBA" id="ARBA00022448"/>
    </source>
</evidence>
<proteinExistence type="inferred from homology"/>
<organism evidence="11 12">
    <name type="scientific">Sphaeroforma arctica JP610</name>
    <dbReference type="NCBI Taxonomy" id="667725"/>
    <lineage>
        <taxon>Eukaryota</taxon>
        <taxon>Ichthyosporea</taxon>
        <taxon>Ichthyophonida</taxon>
        <taxon>Sphaeroforma</taxon>
    </lineage>
</organism>
<feature type="repeat" description="Solcar" evidence="9">
    <location>
        <begin position="129"/>
        <end position="214"/>
    </location>
</feature>
<dbReference type="GO" id="GO:0015227">
    <property type="term" value="F:O-acyl-L-carnitine transmembrane transporter activity"/>
    <property type="evidence" value="ECO:0007669"/>
    <property type="project" value="TreeGrafter"/>
</dbReference>
<reference evidence="11 12" key="1">
    <citation type="submission" date="2011-02" db="EMBL/GenBank/DDBJ databases">
        <title>The Genome Sequence of Sphaeroforma arctica JP610.</title>
        <authorList>
            <consortium name="The Broad Institute Genome Sequencing Platform"/>
            <person name="Russ C."/>
            <person name="Cuomo C."/>
            <person name="Young S.K."/>
            <person name="Zeng Q."/>
            <person name="Gargeya S."/>
            <person name="Alvarado L."/>
            <person name="Berlin A."/>
            <person name="Chapman S.B."/>
            <person name="Chen Z."/>
            <person name="Freedman E."/>
            <person name="Gellesch M."/>
            <person name="Goldberg J."/>
            <person name="Griggs A."/>
            <person name="Gujja S."/>
            <person name="Heilman E."/>
            <person name="Heiman D."/>
            <person name="Howarth C."/>
            <person name="Mehta T."/>
            <person name="Neiman D."/>
            <person name="Pearson M."/>
            <person name="Roberts A."/>
            <person name="Saif S."/>
            <person name="Shea T."/>
            <person name="Shenoy N."/>
            <person name="Sisk P."/>
            <person name="Stolte C."/>
            <person name="Sykes S."/>
            <person name="White J."/>
            <person name="Yandava C."/>
            <person name="Burger G."/>
            <person name="Gray M.W."/>
            <person name="Holland P.W.H."/>
            <person name="King N."/>
            <person name="Lang F.B.F."/>
            <person name="Roger A.J."/>
            <person name="Ruiz-Trillo I."/>
            <person name="Haas B."/>
            <person name="Nusbaum C."/>
            <person name="Birren B."/>
        </authorList>
    </citation>
    <scope>NUCLEOTIDE SEQUENCE [LARGE SCALE GENOMIC DNA]</scope>
    <source>
        <strain evidence="11 12">JP610</strain>
    </source>
</reference>
<dbReference type="Gene3D" id="1.50.40.10">
    <property type="entry name" value="Mitochondrial carrier domain"/>
    <property type="match status" value="2"/>
</dbReference>
<keyword evidence="8 9" id="KW-0472">Membrane</keyword>
<evidence type="ECO:0000256" key="8">
    <source>
        <dbReference type="ARBA" id="ARBA00023136"/>
    </source>
</evidence>
<keyword evidence="4 9" id="KW-0812">Transmembrane</keyword>
<evidence type="ECO:0000256" key="4">
    <source>
        <dbReference type="ARBA" id="ARBA00022692"/>
    </source>
</evidence>
<feature type="repeat" description="Solcar" evidence="9">
    <location>
        <begin position="223"/>
        <end position="309"/>
    </location>
</feature>
<dbReference type="GO" id="GO:1902603">
    <property type="term" value="P:carnitine transmembrane transport"/>
    <property type="evidence" value="ECO:0007669"/>
    <property type="project" value="TreeGrafter"/>
</dbReference>
<evidence type="ECO:0000256" key="5">
    <source>
        <dbReference type="ARBA" id="ARBA00022737"/>
    </source>
</evidence>
<evidence type="ECO:0000256" key="7">
    <source>
        <dbReference type="ARBA" id="ARBA00023128"/>
    </source>
</evidence>
<dbReference type="EMBL" id="KQ243109">
    <property type="protein sequence ID" value="KNC76436.1"/>
    <property type="molecule type" value="Genomic_DNA"/>
</dbReference>
<protein>
    <recommendedName>
        <fullName evidence="13">Mitochondrial carnitine/acylcarnitine carrier protein</fullName>
    </recommendedName>
</protein>
<dbReference type="OrthoDB" id="14252at2759"/>
<evidence type="ECO:0000256" key="2">
    <source>
        <dbReference type="ARBA" id="ARBA00006375"/>
    </source>
</evidence>
<dbReference type="GO" id="GO:0006839">
    <property type="term" value="P:mitochondrial transport"/>
    <property type="evidence" value="ECO:0007669"/>
    <property type="project" value="TreeGrafter"/>
</dbReference>
<evidence type="ECO:0000256" key="6">
    <source>
        <dbReference type="ARBA" id="ARBA00022989"/>
    </source>
</evidence>
<dbReference type="PANTHER" id="PTHR45624">
    <property type="entry name" value="MITOCHONDRIAL BASIC AMINO ACIDS TRANSPORTER-RELATED"/>
    <property type="match status" value="1"/>
</dbReference>
<evidence type="ECO:0000313" key="12">
    <source>
        <dbReference type="Proteomes" id="UP000054560"/>
    </source>
</evidence>
<dbReference type="SUPFAM" id="SSF103506">
    <property type="entry name" value="Mitochondrial carrier"/>
    <property type="match status" value="1"/>
</dbReference>
<comment type="subcellular location">
    <subcellularLocation>
        <location evidence="1">Mitochondrion membrane</location>
        <topology evidence="1">Multi-pass membrane protein</topology>
    </subcellularLocation>
</comment>